<proteinExistence type="predicted"/>
<evidence type="ECO:0000313" key="1">
    <source>
        <dbReference type="EMBL" id="MBC1560838.1"/>
    </source>
</evidence>
<organism evidence="1 2">
    <name type="scientific">Listeria booriae</name>
    <dbReference type="NCBI Taxonomy" id="1552123"/>
    <lineage>
        <taxon>Bacteria</taxon>
        <taxon>Bacillati</taxon>
        <taxon>Bacillota</taxon>
        <taxon>Bacilli</taxon>
        <taxon>Bacillales</taxon>
        <taxon>Listeriaceae</taxon>
        <taxon>Listeria</taxon>
    </lineage>
</organism>
<name>A0A7X0YH18_9LIST</name>
<accession>A0A7X0YH18</accession>
<reference evidence="1 2" key="1">
    <citation type="submission" date="2020-03" db="EMBL/GenBank/DDBJ databases">
        <title>Soil Listeria distribution.</title>
        <authorList>
            <person name="Liao J."/>
            <person name="Wiedmann M."/>
        </authorList>
    </citation>
    <scope>NUCLEOTIDE SEQUENCE [LARGE SCALE GENOMIC DNA]</scope>
    <source>
        <strain evidence="1 2">FSL L7-1387</strain>
    </source>
</reference>
<protein>
    <submittedName>
        <fullName evidence="1">Uncharacterized protein</fullName>
    </submittedName>
</protein>
<comment type="caution">
    <text evidence="1">The sequence shown here is derived from an EMBL/GenBank/DDBJ whole genome shotgun (WGS) entry which is preliminary data.</text>
</comment>
<evidence type="ECO:0000313" key="2">
    <source>
        <dbReference type="Proteomes" id="UP000541955"/>
    </source>
</evidence>
<dbReference type="RefSeq" id="WP_185428494.1">
    <property type="nucleotide sequence ID" value="NZ_JAARRW010000001.1"/>
</dbReference>
<dbReference type="Proteomes" id="UP000541955">
    <property type="component" value="Unassembled WGS sequence"/>
</dbReference>
<dbReference type="AlphaFoldDB" id="A0A7X0YH18"/>
<sequence length="118" mass="13855">MINNVFYEGFEGESELSFVSSEDKLIIWNGYFETILDTLIDSGVDKKGMLSEYFNHEGWYDDSPWLLRDTKLALEQLQCFDVGKVRETMMTNKLSNVVNTIIMFLEKHISEDIYIEYD</sequence>
<gene>
    <name evidence="1" type="ORF">HB902_02055</name>
</gene>
<dbReference type="EMBL" id="JAARRW010000001">
    <property type="protein sequence ID" value="MBC1560838.1"/>
    <property type="molecule type" value="Genomic_DNA"/>
</dbReference>